<comment type="caution">
    <text evidence="2">The sequence shown here is derived from an EMBL/GenBank/DDBJ whole genome shotgun (WGS) entry which is preliminary data.</text>
</comment>
<dbReference type="AlphaFoldDB" id="A0A9P8SLI7"/>
<proteinExistence type="predicted"/>
<dbReference type="InterPro" id="IPR027417">
    <property type="entry name" value="P-loop_NTPase"/>
</dbReference>
<evidence type="ECO:0000313" key="2">
    <source>
        <dbReference type="EMBL" id="KAH0966304.1"/>
    </source>
</evidence>
<dbReference type="Pfam" id="PF00071">
    <property type="entry name" value="Ras"/>
    <property type="match status" value="1"/>
</dbReference>
<feature type="compositionally biased region" description="Polar residues" evidence="1">
    <location>
        <begin position="65"/>
        <end position="77"/>
    </location>
</feature>
<dbReference type="EMBL" id="JAIZPD010000002">
    <property type="protein sequence ID" value="KAH0966304.1"/>
    <property type="molecule type" value="Genomic_DNA"/>
</dbReference>
<feature type="region of interest" description="Disordered" evidence="1">
    <location>
        <begin position="1"/>
        <end position="91"/>
    </location>
</feature>
<dbReference type="Gene3D" id="3.40.50.300">
    <property type="entry name" value="P-loop containing nucleotide triphosphate hydrolases"/>
    <property type="match status" value="1"/>
</dbReference>
<dbReference type="GO" id="GO:0003924">
    <property type="term" value="F:GTPase activity"/>
    <property type="evidence" value="ECO:0007669"/>
    <property type="project" value="InterPro"/>
</dbReference>
<dbReference type="SUPFAM" id="SSF52540">
    <property type="entry name" value="P-loop containing nucleoside triphosphate hydrolases"/>
    <property type="match status" value="1"/>
</dbReference>
<dbReference type="InterPro" id="IPR001806">
    <property type="entry name" value="Small_GTPase"/>
</dbReference>
<dbReference type="RefSeq" id="XP_044723817.1">
    <property type="nucleotide sequence ID" value="XM_044860184.1"/>
</dbReference>
<feature type="region of interest" description="Disordered" evidence="1">
    <location>
        <begin position="104"/>
        <end position="125"/>
    </location>
</feature>
<keyword evidence="3" id="KW-1185">Reference proteome</keyword>
<name>A0A9P8SLI7_9HYPO</name>
<feature type="compositionally biased region" description="Pro residues" evidence="1">
    <location>
        <begin position="110"/>
        <end position="125"/>
    </location>
</feature>
<sequence>MEWCHGVPTRYERDDPFAGDDFQAAQTGAHRAFEDPDRPVVNYPSGLPPRPSARLSFVRPDTPMHGSSASSRVPTTSEEVRDSAGSSSRKQKLFKALSLFSRKRRNAGPASPPLAPPPPPTPPKPVRLNFLFVGSRGTGQTSLLLWETLNRPSRSAEEFGNFIPFFRAQRNEGAMANLDSWAQPIALWILPGRTRAEANNDTSGAPDLNTVERLASMPWHGVFLCFDLGNKITLLAIVQWWIHARARGFNVQTQGFDPLVHIVGMKRDLRRACFRGLHCPGPLCHSCCVNVSDATANARSIRADHYIEVSARTGENIDLLLNGAGVEATRRVIARRAAEGGAQ</sequence>
<evidence type="ECO:0000313" key="3">
    <source>
        <dbReference type="Proteomes" id="UP000824596"/>
    </source>
</evidence>
<organism evidence="2 3">
    <name type="scientific">Hirsutella rhossiliensis</name>
    <dbReference type="NCBI Taxonomy" id="111463"/>
    <lineage>
        <taxon>Eukaryota</taxon>
        <taxon>Fungi</taxon>
        <taxon>Dikarya</taxon>
        <taxon>Ascomycota</taxon>
        <taxon>Pezizomycotina</taxon>
        <taxon>Sordariomycetes</taxon>
        <taxon>Hypocreomycetidae</taxon>
        <taxon>Hypocreales</taxon>
        <taxon>Ophiocordycipitaceae</taxon>
        <taxon>Hirsutella</taxon>
    </lineage>
</organism>
<dbReference type="GeneID" id="68350842"/>
<reference evidence="2" key="1">
    <citation type="submission" date="2021-09" db="EMBL/GenBank/DDBJ databases">
        <title>A high-quality genome of the endoparasitic fungus Hirsutella rhossiliensis with a comparison of Hirsutella genomes reveals transposable elements contributing to genome size variation.</title>
        <authorList>
            <person name="Lin R."/>
            <person name="Jiao Y."/>
            <person name="Sun X."/>
            <person name="Ling J."/>
            <person name="Xie B."/>
            <person name="Cheng X."/>
        </authorList>
    </citation>
    <scope>NUCLEOTIDE SEQUENCE</scope>
    <source>
        <strain evidence="2">HR02</strain>
    </source>
</reference>
<protein>
    <submittedName>
        <fullName evidence="2">Ras family domain-containing protein</fullName>
    </submittedName>
</protein>
<evidence type="ECO:0000256" key="1">
    <source>
        <dbReference type="SAM" id="MobiDB-lite"/>
    </source>
</evidence>
<dbReference type="OrthoDB" id="25896at2759"/>
<dbReference type="GO" id="GO:0005525">
    <property type="term" value="F:GTP binding"/>
    <property type="evidence" value="ECO:0007669"/>
    <property type="project" value="InterPro"/>
</dbReference>
<gene>
    <name evidence="2" type="ORF">HRG_01713</name>
</gene>
<dbReference type="Proteomes" id="UP000824596">
    <property type="component" value="Unassembled WGS sequence"/>
</dbReference>
<accession>A0A9P8SLI7</accession>